<accession>A0A165DCE1</accession>
<gene>
    <name evidence="2" type="ORF">LAESUDRAFT_728053</name>
</gene>
<sequence>MTEYDYSPAAYERYLATQNRIQNWVSKQPVQASQYANPFTPATPSEAPSACADADPLRAAPARAHQPQLQPLRIPVAERRTPSRESPQRSTSRYSSNASLAPRSAPPQPSMPPPVDPRQFGYPGGAVVPERLRPRPARSRTLSYNPPAPSFAPVIRRPLPPPPAPIPVPQPVLGVPSPIHAIPPPVQGHSVVQRSYPYRYDYARKEIVLPPPRPGDTYIVIPPNGGPIQMVRHDGPRTHSRSTSRSSAVAMRSQPKAVPLFKKILSSISPPTVYPARGDLSRNVNVPPPKKLRRHSTSHI</sequence>
<feature type="region of interest" description="Disordered" evidence="1">
    <location>
        <begin position="35"/>
        <end position="151"/>
    </location>
</feature>
<evidence type="ECO:0000313" key="3">
    <source>
        <dbReference type="Proteomes" id="UP000076871"/>
    </source>
</evidence>
<feature type="compositionally biased region" description="Low complexity" evidence="1">
    <location>
        <begin position="50"/>
        <end position="64"/>
    </location>
</feature>
<feature type="compositionally biased region" description="Basic and acidic residues" evidence="1">
    <location>
        <begin position="76"/>
        <end position="87"/>
    </location>
</feature>
<feature type="region of interest" description="Disordered" evidence="1">
    <location>
        <begin position="272"/>
        <end position="300"/>
    </location>
</feature>
<dbReference type="AlphaFoldDB" id="A0A165DCE1"/>
<dbReference type="EMBL" id="KV427636">
    <property type="protein sequence ID" value="KZT04553.1"/>
    <property type="molecule type" value="Genomic_DNA"/>
</dbReference>
<dbReference type="Proteomes" id="UP000076871">
    <property type="component" value="Unassembled WGS sequence"/>
</dbReference>
<feature type="compositionally biased region" description="Pro residues" evidence="1">
    <location>
        <begin position="104"/>
        <end position="116"/>
    </location>
</feature>
<feature type="compositionally biased region" description="Basic residues" evidence="1">
    <location>
        <begin position="290"/>
        <end position="300"/>
    </location>
</feature>
<feature type="compositionally biased region" description="Polar residues" evidence="1">
    <location>
        <begin position="88"/>
        <end position="99"/>
    </location>
</feature>
<name>A0A165DCE1_9APHY</name>
<evidence type="ECO:0000313" key="2">
    <source>
        <dbReference type="EMBL" id="KZT04553.1"/>
    </source>
</evidence>
<evidence type="ECO:0000256" key="1">
    <source>
        <dbReference type="SAM" id="MobiDB-lite"/>
    </source>
</evidence>
<feature type="region of interest" description="Disordered" evidence="1">
    <location>
        <begin position="234"/>
        <end position="253"/>
    </location>
</feature>
<dbReference type="InParanoid" id="A0A165DCE1"/>
<protein>
    <submittedName>
        <fullName evidence="2">Uncharacterized protein</fullName>
    </submittedName>
</protein>
<dbReference type="RefSeq" id="XP_040762293.1">
    <property type="nucleotide sequence ID" value="XM_040909349.1"/>
</dbReference>
<dbReference type="OrthoDB" id="2976199at2759"/>
<keyword evidence="3" id="KW-1185">Reference proteome</keyword>
<organism evidence="2 3">
    <name type="scientific">Laetiporus sulphureus 93-53</name>
    <dbReference type="NCBI Taxonomy" id="1314785"/>
    <lineage>
        <taxon>Eukaryota</taxon>
        <taxon>Fungi</taxon>
        <taxon>Dikarya</taxon>
        <taxon>Basidiomycota</taxon>
        <taxon>Agaricomycotina</taxon>
        <taxon>Agaricomycetes</taxon>
        <taxon>Polyporales</taxon>
        <taxon>Laetiporus</taxon>
    </lineage>
</organism>
<dbReference type="STRING" id="1314785.A0A165DCE1"/>
<reference evidence="2 3" key="1">
    <citation type="journal article" date="2016" name="Mol. Biol. Evol.">
        <title>Comparative Genomics of Early-Diverging Mushroom-Forming Fungi Provides Insights into the Origins of Lignocellulose Decay Capabilities.</title>
        <authorList>
            <person name="Nagy L.G."/>
            <person name="Riley R."/>
            <person name="Tritt A."/>
            <person name="Adam C."/>
            <person name="Daum C."/>
            <person name="Floudas D."/>
            <person name="Sun H."/>
            <person name="Yadav J.S."/>
            <person name="Pangilinan J."/>
            <person name="Larsson K.H."/>
            <person name="Matsuura K."/>
            <person name="Barry K."/>
            <person name="Labutti K."/>
            <person name="Kuo R."/>
            <person name="Ohm R.A."/>
            <person name="Bhattacharya S.S."/>
            <person name="Shirouzu T."/>
            <person name="Yoshinaga Y."/>
            <person name="Martin F.M."/>
            <person name="Grigoriev I.V."/>
            <person name="Hibbett D.S."/>
        </authorList>
    </citation>
    <scope>NUCLEOTIDE SEQUENCE [LARGE SCALE GENOMIC DNA]</scope>
    <source>
        <strain evidence="2 3">93-53</strain>
    </source>
</reference>
<proteinExistence type="predicted"/>
<dbReference type="GeneID" id="63826378"/>
<feature type="compositionally biased region" description="Low complexity" evidence="1">
    <location>
        <begin position="241"/>
        <end position="253"/>
    </location>
</feature>